<gene>
    <name evidence="1" type="ORF">PGIGA_G00132440</name>
</gene>
<evidence type="ECO:0000313" key="1">
    <source>
        <dbReference type="EMBL" id="MCI4391284.1"/>
    </source>
</evidence>
<name>A0ACC5XIR9_PANGG</name>
<dbReference type="Proteomes" id="UP000829447">
    <property type="component" value="Linkage Group LG22"/>
</dbReference>
<keyword evidence="2" id="KW-1185">Reference proteome</keyword>
<sequence length="212" mass="23894">MVSGALIDEAKHLGNLAFRMWVKMKDIVQYSPIILDPNTAHTSLTLSDDLTSVTFDETQDMTHLPDNPERFETSVCVLGSEGFDSGSHCWDVEVGDRSLWEVGITPESNLKNGGVFYSGVWSVENNCGFYTRSPARPKSPFSAEGGLQRIRIQLDWDKGQVSFSDPVNDTDIKIFNHTFTEKVYPFFWSHRKSSPVKILPMTILPMTILENE</sequence>
<reference evidence="1 2" key="1">
    <citation type="journal article" date="2022" name="bioRxiv">
        <title>An ancient truncated duplication of the anti-Mullerian hormone receptor type 2 gene is a potential conserved master sex determinant in the Pangasiidae catfish family.</title>
        <authorList>
            <person name="Wen M."/>
            <person name="Pan Q."/>
            <person name="Jouanno E."/>
            <person name="Montfort J."/>
            <person name="Zahm M."/>
            <person name="Cabau C."/>
            <person name="Klopp C."/>
            <person name="Iampietro C."/>
            <person name="Roques C."/>
            <person name="Bouchez O."/>
            <person name="Castinel A."/>
            <person name="Donnadieu C."/>
            <person name="Parrinello H."/>
            <person name="Poncet C."/>
            <person name="Belmonte E."/>
            <person name="Gautier V."/>
            <person name="Avarre J.-C."/>
            <person name="Dugue R."/>
            <person name="Gustiano R."/>
            <person name="Ha T.T.T."/>
            <person name="Campet M."/>
            <person name="Sriphairoj K."/>
            <person name="Ribolli J."/>
            <person name="de Almeida F.L."/>
            <person name="Desvignes T."/>
            <person name="Postlethwait J.H."/>
            <person name="Bucao C.F."/>
            <person name="Robinson-Rechavi M."/>
            <person name="Bobe J."/>
            <person name="Herpin A."/>
            <person name="Guiguen Y."/>
        </authorList>
    </citation>
    <scope>NUCLEOTIDE SEQUENCE [LARGE SCALE GENOMIC DNA]</scope>
    <source>
        <strain evidence="1">YG-Dec2019</strain>
    </source>
</reference>
<evidence type="ECO:0000313" key="2">
    <source>
        <dbReference type="Proteomes" id="UP000829447"/>
    </source>
</evidence>
<comment type="caution">
    <text evidence="1">The sequence shown here is derived from an EMBL/GenBank/DDBJ whole genome shotgun (WGS) entry which is preliminary data.</text>
</comment>
<protein>
    <submittedName>
        <fullName evidence="1">Uncharacterized protein</fullName>
    </submittedName>
</protein>
<proteinExistence type="predicted"/>
<dbReference type="EMBL" id="CM040475">
    <property type="protein sequence ID" value="MCI4391284.1"/>
    <property type="molecule type" value="Genomic_DNA"/>
</dbReference>
<accession>A0ACC5XIR9</accession>
<organism evidence="1 2">
    <name type="scientific">Pangasianodon gigas</name>
    <name type="common">Mekong giant catfish</name>
    <name type="synonym">Pangasius gigas</name>
    <dbReference type="NCBI Taxonomy" id="30993"/>
    <lineage>
        <taxon>Eukaryota</taxon>
        <taxon>Metazoa</taxon>
        <taxon>Chordata</taxon>
        <taxon>Craniata</taxon>
        <taxon>Vertebrata</taxon>
        <taxon>Euteleostomi</taxon>
        <taxon>Actinopterygii</taxon>
        <taxon>Neopterygii</taxon>
        <taxon>Teleostei</taxon>
        <taxon>Ostariophysi</taxon>
        <taxon>Siluriformes</taxon>
        <taxon>Pangasiidae</taxon>
        <taxon>Pangasianodon</taxon>
    </lineage>
</organism>